<comment type="caution">
    <text evidence="1">The sequence shown here is derived from an EMBL/GenBank/DDBJ whole genome shotgun (WGS) entry which is preliminary data.</text>
</comment>
<accession>A0ABP7VKK1</accession>
<reference evidence="2" key="1">
    <citation type="journal article" date="2019" name="Int. J. Syst. Evol. Microbiol.">
        <title>The Global Catalogue of Microorganisms (GCM) 10K type strain sequencing project: providing services to taxonomists for standard genome sequencing and annotation.</title>
        <authorList>
            <consortium name="The Broad Institute Genomics Platform"/>
            <consortium name="The Broad Institute Genome Sequencing Center for Infectious Disease"/>
            <person name="Wu L."/>
            <person name="Ma J."/>
        </authorList>
    </citation>
    <scope>NUCLEOTIDE SEQUENCE [LARGE SCALE GENOMIC DNA]</scope>
    <source>
        <strain evidence="2">JCM 17069</strain>
    </source>
</reference>
<dbReference type="EMBL" id="BAABCT010000002">
    <property type="protein sequence ID" value="GAA4068351.1"/>
    <property type="molecule type" value="Genomic_DNA"/>
</dbReference>
<organism evidence="1 2">
    <name type="scientific">Flavobacterium cheonanense</name>
    <dbReference type="NCBI Taxonomy" id="706183"/>
    <lineage>
        <taxon>Bacteria</taxon>
        <taxon>Pseudomonadati</taxon>
        <taxon>Bacteroidota</taxon>
        <taxon>Flavobacteriia</taxon>
        <taxon>Flavobacteriales</taxon>
        <taxon>Flavobacteriaceae</taxon>
        <taxon>Flavobacterium</taxon>
    </lineage>
</organism>
<gene>
    <name evidence="1" type="ORF">GCM10022389_11890</name>
</gene>
<dbReference type="PROSITE" id="PS51257">
    <property type="entry name" value="PROKAR_LIPOPROTEIN"/>
    <property type="match status" value="1"/>
</dbReference>
<proteinExistence type="predicted"/>
<name>A0ABP7VKK1_9FLAO</name>
<dbReference type="Proteomes" id="UP001500367">
    <property type="component" value="Unassembled WGS sequence"/>
</dbReference>
<dbReference type="RefSeq" id="WP_344815826.1">
    <property type="nucleotide sequence ID" value="NZ_BAABCT010000002.1"/>
</dbReference>
<protein>
    <recommendedName>
        <fullName evidence="3">Lipoprotein</fullName>
    </recommendedName>
</protein>
<evidence type="ECO:0000313" key="1">
    <source>
        <dbReference type="EMBL" id="GAA4068351.1"/>
    </source>
</evidence>
<keyword evidence="2" id="KW-1185">Reference proteome</keyword>
<evidence type="ECO:0008006" key="3">
    <source>
        <dbReference type="Google" id="ProtNLM"/>
    </source>
</evidence>
<sequence length="180" mass="20750">MKARVKFLLVLVSISILSCKNEKSVDDLKVETPQVVESKVKVTIDMVVKTDDTFQLFYTEDGTLNFNDKFSVRTPVKGSENSQKVVFELPEDVKFTFLRIDMGENNKQNEIKINNFLVNYFDKKWEAKGNLFFQFFGPNDQMTLNYDLSTLTPVVKEGVVYDPILYPMEPVGVELQKLLK</sequence>
<evidence type="ECO:0000313" key="2">
    <source>
        <dbReference type="Proteomes" id="UP001500367"/>
    </source>
</evidence>